<dbReference type="Proteomes" id="UP000441404">
    <property type="component" value="Unassembled WGS sequence"/>
</dbReference>
<dbReference type="PANTHER" id="PTHR21525:SF9">
    <property type="entry name" value="CHANNEL_COLICIN DOMAIN-CONTAINING PROTEIN"/>
    <property type="match status" value="1"/>
</dbReference>
<dbReference type="Pfam" id="PF10145">
    <property type="entry name" value="PhageMin_Tail"/>
    <property type="match status" value="1"/>
</dbReference>
<dbReference type="RefSeq" id="WP_153429498.1">
    <property type="nucleotide sequence ID" value="NZ_WIWJ01000009.1"/>
</dbReference>
<evidence type="ECO:0000313" key="2">
    <source>
        <dbReference type="EMBL" id="MQT46511.1"/>
    </source>
</evidence>
<dbReference type="PANTHER" id="PTHR21525">
    <property type="entry name" value="MOTILE SPERM PROTEIN"/>
    <property type="match status" value="1"/>
</dbReference>
<name>A0A7X1W7K4_9PSED</name>
<sequence>MKRDIALGIVIGGTVDGSLGRAVTDTQSRITRLKQTAEQQRLWQRTIGETQRLQGEFRKLHLSGNAAADGIRKKIESNLTVLRQAGIEADNLDRAYQRLGRTARGLELQAVGRERIGQGVAQGREAVGDALKLTATVAVPATISANYQAIVRDMAIKAGIAGTARETQIGEQIAQSALASGMGRNELAEAVNQLVGGGMDLERAASFAPLLAKFAVGQGSGSVDTARMIGALEQNARISDPAQMQQALEAIAYLGKEGSFESSDMARWFPELLAEMQKIGITGQDSVNQLGAMLQVQMKVSGSPDQAANNLKNWFSKIGSPETQRRYADVGIDYAAMMQEAIGKGWSTMESSFVLARAYIEQADPQRAQQVSAAAQRIGQERDPAKQQAMLQAFEATMKTGDLFADMQVKAALTAYMQNADLYQRLKQNAARASGEIEQDLIARRETSKQIWSEVTQAWDEALRRIGDALRPVTDTVGQALGSVGRALATLVEQAPMVVAGLATVAGGLVALKGARAAWNIGRGALDLARGTLLAGRSGSARGMLGLPGKLGNLASVLTGGAATGAQPVFVTNWPSAGALPDLLGRSGRGAGKPSGSPAGGMARAGGALGRVGGWLGRAGGRLGGALAIGSAAYQVFDTAKNATTREEKAQGYGGAAGTLAGGLAGAKLGAAVGALGGPIGIAIGGLLGGAIGSFAGDKLGGWLGKSLVATQPSKAAPTLAATPVPPNLAPPVAAGAALPVSKAATTPVAKAPAVPQQVNFSPTLQITVKGDVKDPRQLANELMPHLKRLFEQFQQQNQRAAWFDGAHV</sequence>
<dbReference type="EMBL" id="WIWJ01000009">
    <property type="protein sequence ID" value="MQT46511.1"/>
    <property type="molecule type" value="Genomic_DNA"/>
</dbReference>
<protein>
    <submittedName>
        <fullName evidence="2">Phage tail protein</fullName>
    </submittedName>
</protein>
<evidence type="ECO:0000259" key="1">
    <source>
        <dbReference type="Pfam" id="PF10145"/>
    </source>
</evidence>
<comment type="caution">
    <text evidence="2">The sequence shown here is derived from an EMBL/GenBank/DDBJ whole genome shotgun (WGS) entry which is preliminary data.</text>
</comment>
<dbReference type="AlphaFoldDB" id="A0A7X1W7K4"/>
<reference evidence="2 3" key="1">
    <citation type="submission" date="2019-10" db="EMBL/GenBank/DDBJ databases">
        <title>Evaluation of single-gene subtyping targets for Pseudomonas.</title>
        <authorList>
            <person name="Reichler S.J."/>
            <person name="Orsi R.H."/>
            <person name="Wiedmann M."/>
            <person name="Martin N.H."/>
            <person name="Murphy S.I."/>
        </authorList>
    </citation>
    <scope>NUCLEOTIDE SEQUENCE [LARGE SCALE GENOMIC DNA]</scope>
    <source>
        <strain evidence="2 3">FSL R10-3257</strain>
    </source>
</reference>
<proteinExistence type="predicted"/>
<organism evidence="2 3">
    <name type="scientific">Pseudomonas helleri</name>
    <dbReference type="NCBI Taxonomy" id="1608996"/>
    <lineage>
        <taxon>Bacteria</taxon>
        <taxon>Pseudomonadati</taxon>
        <taxon>Pseudomonadota</taxon>
        <taxon>Gammaproteobacteria</taxon>
        <taxon>Pseudomonadales</taxon>
        <taxon>Pseudomonadaceae</taxon>
        <taxon>Pseudomonas</taxon>
    </lineage>
</organism>
<dbReference type="InterPro" id="IPR010090">
    <property type="entry name" value="Phage_tape_meas"/>
</dbReference>
<feature type="domain" description="Phage tail tape measure protein" evidence="1">
    <location>
        <begin position="179"/>
        <end position="373"/>
    </location>
</feature>
<evidence type="ECO:0000313" key="3">
    <source>
        <dbReference type="Proteomes" id="UP000441404"/>
    </source>
</evidence>
<gene>
    <name evidence="2" type="ORF">GHO40_07185</name>
</gene>
<accession>A0A7X1W7K4</accession>